<evidence type="ECO:0000313" key="4">
    <source>
        <dbReference type="EMBL" id="SHF59696.1"/>
    </source>
</evidence>
<dbReference type="PIRSF" id="PIRSF006493">
    <property type="entry name" value="Prok_Ku"/>
    <property type="match status" value="1"/>
</dbReference>
<keyword evidence="2" id="KW-0227">DNA damage</keyword>
<dbReference type="RefSeq" id="WP_072836211.1">
    <property type="nucleotide sequence ID" value="NZ_FQUU01000013.1"/>
</dbReference>
<evidence type="ECO:0000256" key="2">
    <source>
        <dbReference type="HAMAP-Rule" id="MF_01875"/>
    </source>
</evidence>
<dbReference type="GO" id="GO:0006303">
    <property type="term" value="P:double-strand break repair via nonhomologous end joining"/>
    <property type="evidence" value="ECO:0007669"/>
    <property type="project" value="UniProtKB-UniRule"/>
</dbReference>
<dbReference type="CDD" id="cd00789">
    <property type="entry name" value="KU_like"/>
    <property type="match status" value="1"/>
</dbReference>
<dbReference type="HAMAP" id="MF_01875">
    <property type="entry name" value="Prokaryotic_Ku"/>
    <property type="match status" value="1"/>
</dbReference>
<accession>A0A1M5CY94</accession>
<dbReference type="InterPro" id="IPR006164">
    <property type="entry name" value="DNA_bd_Ku70/Ku80"/>
</dbReference>
<proteinExistence type="inferred from homology"/>
<protein>
    <recommendedName>
        <fullName evidence="2">Non-homologous end joining protein Ku</fullName>
    </recommendedName>
</protein>
<organism evidence="4 5">
    <name type="scientific">Flavisolibacter ginsengisoli DSM 18119</name>
    <dbReference type="NCBI Taxonomy" id="1121884"/>
    <lineage>
        <taxon>Bacteria</taxon>
        <taxon>Pseudomonadati</taxon>
        <taxon>Bacteroidota</taxon>
        <taxon>Chitinophagia</taxon>
        <taxon>Chitinophagales</taxon>
        <taxon>Chitinophagaceae</taxon>
        <taxon>Flavisolibacter</taxon>
    </lineage>
</organism>
<dbReference type="GO" id="GO:0003690">
    <property type="term" value="F:double-stranded DNA binding"/>
    <property type="evidence" value="ECO:0007669"/>
    <property type="project" value="UniProtKB-UniRule"/>
</dbReference>
<gene>
    <name evidence="2" type="primary">ku</name>
    <name evidence="4" type="ORF">SAMN02745131_03078</name>
</gene>
<sequence length="259" mass="29333">MRSIWSGAISFGLVNIPVKLGSAIEAGNELDFDMLSKKDLAPIRYARIDTKTDKEVPWKDIVKGYQYAKGKYVVVTDEDFASASPEKSKTIDIVQFVKEEEIDPIYYEKPYYLTPDKGASKSYNLLIKALEETKTVGLAEFMLRNRQHICALKVRDGVLLLNQMRYHEEIREVPEVEATKSNKITSKELDLAVKLIDQLTEKFKPEAFKDTYVNELKKVIKAKAAGKAIHIAEPKKASATVKDLMEVLKQSLETKKKTA</sequence>
<dbReference type="InterPro" id="IPR016194">
    <property type="entry name" value="SPOC-like_C_dom_sf"/>
</dbReference>
<dbReference type="Proteomes" id="UP000184048">
    <property type="component" value="Unassembled WGS sequence"/>
</dbReference>
<dbReference type="SUPFAM" id="SSF100939">
    <property type="entry name" value="SPOC domain-like"/>
    <property type="match status" value="1"/>
</dbReference>
<dbReference type="STRING" id="1121884.SAMN02745131_03078"/>
<evidence type="ECO:0000313" key="5">
    <source>
        <dbReference type="Proteomes" id="UP000184048"/>
    </source>
</evidence>
<evidence type="ECO:0000259" key="3">
    <source>
        <dbReference type="SMART" id="SM00559"/>
    </source>
</evidence>
<name>A0A1M5CY94_9BACT</name>
<keyword evidence="5" id="KW-1185">Reference proteome</keyword>
<dbReference type="GO" id="GO:0006310">
    <property type="term" value="P:DNA recombination"/>
    <property type="evidence" value="ECO:0007669"/>
    <property type="project" value="UniProtKB-KW"/>
</dbReference>
<dbReference type="InterPro" id="IPR009187">
    <property type="entry name" value="Prok_Ku"/>
</dbReference>
<feature type="domain" description="Ku" evidence="3">
    <location>
        <begin position="53"/>
        <end position="181"/>
    </location>
</feature>
<dbReference type="PANTHER" id="PTHR41251">
    <property type="entry name" value="NON-HOMOLOGOUS END JOINING PROTEIN KU"/>
    <property type="match status" value="1"/>
</dbReference>
<dbReference type="FunFam" id="2.40.290.10:FF:000004">
    <property type="entry name" value="Non-homologous end joining protein Ku"/>
    <property type="match status" value="1"/>
</dbReference>
<dbReference type="AlphaFoldDB" id="A0A1M5CY94"/>
<comment type="similarity">
    <text evidence="2">Belongs to the prokaryotic Ku family.</text>
</comment>
<dbReference type="PANTHER" id="PTHR41251:SF1">
    <property type="entry name" value="NON-HOMOLOGOUS END JOINING PROTEIN KU"/>
    <property type="match status" value="1"/>
</dbReference>
<dbReference type="NCBIfam" id="TIGR02772">
    <property type="entry name" value="Ku_bact"/>
    <property type="match status" value="1"/>
</dbReference>
<reference evidence="4 5" key="1">
    <citation type="submission" date="2016-11" db="EMBL/GenBank/DDBJ databases">
        <authorList>
            <person name="Jaros S."/>
            <person name="Januszkiewicz K."/>
            <person name="Wedrychowicz H."/>
        </authorList>
    </citation>
    <scope>NUCLEOTIDE SEQUENCE [LARGE SCALE GENOMIC DNA]</scope>
    <source>
        <strain evidence="4 5">DSM 18119</strain>
    </source>
</reference>
<dbReference type="SMART" id="SM00559">
    <property type="entry name" value="Ku78"/>
    <property type="match status" value="1"/>
</dbReference>
<keyword evidence="2" id="KW-0234">DNA repair</keyword>
<comment type="function">
    <text evidence="2">With LigD forms a non-homologous end joining (NHEJ) DNA repair enzyme, which repairs dsDNA breaks with reduced fidelity. Binds linear dsDNA with 5'- and 3'- overhangs but not closed circular dsDNA nor ssDNA. Recruits and stimulates the ligase activity of LigD.</text>
</comment>
<keyword evidence="2" id="KW-0233">DNA recombination</keyword>
<dbReference type="Gene3D" id="2.40.290.10">
    <property type="match status" value="1"/>
</dbReference>
<dbReference type="Pfam" id="PF02735">
    <property type="entry name" value="Ku"/>
    <property type="match status" value="1"/>
</dbReference>
<evidence type="ECO:0000256" key="1">
    <source>
        <dbReference type="ARBA" id="ARBA00023125"/>
    </source>
</evidence>
<dbReference type="OrthoDB" id="9795084at2"/>
<keyword evidence="1 2" id="KW-0238">DNA-binding</keyword>
<dbReference type="EMBL" id="FQUU01000013">
    <property type="protein sequence ID" value="SHF59696.1"/>
    <property type="molecule type" value="Genomic_DNA"/>
</dbReference>
<comment type="subunit">
    <text evidence="2">Homodimer. Interacts with LigD.</text>
</comment>